<reference evidence="1" key="1">
    <citation type="submission" date="2021-06" db="EMBL/GenBank/DDBJ databases">
        <authorList>
            <person name="Kallberg Y."/>
            <person name="Tangrot J."/>
            <person name="Rosling A."/>
        </authorList>
    </citation>
    <scope>NUCLEOTIDE SEQUENCE</scope>
    <source>
        <strain evidence="1">AU212A</strain>
    </source>
</reference>
<dbReference type="Proteomes" id="UP000789860">
    <property type="component" value="Unassembled WGS sequence"/>
</dbReference>
<feature type="non-terminal residue" evidence="1">
    <location>
        <position position="1"/>
    </location>
</feature>
<dbReference type="EMBL" id="CAJVPM010004657">
    <property type="protein sequence ID" value="CAG8515779.1"/>
    <property type="molecule type" value="Genomic_DNA"/>
</dbReference>
<proteinExistence type="predicted"/>
<sequence length="355" mass="40186">DSKLLDELNYIYNYDIKSNDSLQILRVQLLPPQPIPVNSWLFAMFAVGGILVTSFFISILIHMRLYRLRRNHQEEIRRQRTLLDDGTGMRKWTLDKDDIKSLRSFIYPKKTDASKKSTEISILTEIDEKNNSTLTNENSGDKSISSNENSKESTNIPRSLIHKSSIRSNRSTRSTKSTKSTRSQKAIINATSLSESTQNPIILDNRAESPSEDTELEETCAICLEDFDEGDNIRELPCRHWYHVECIDPWLTTKSSSCPLCKKDCKPSIGSESNENTSISVNNENESQGTQAVDVDSSSNSTNANAPNVVLRVGRWFRGYFSSRNGRGDSTRNVTTNSLQNENEIMELESVRSVN</sequence>
<gene>
    <name evidence="1" type="ORF">SCALOS_LOCUS3855</name>
</gene>
<protein>
    <submittedName>
        <fullName evidence="1">9662_t:CDS:1</fullName>
    </submittedName>
</protein>
<accession>A0ACA9L8G7</accession>
<name>A0ACA9L8G7_9GLOM</name>
<keyword evidence="2" id="KW-1185">Reference proteome</keyword>
<comment type="caution">
    <text evidence="1">The sequence shown here is derived from an EMBL/GenBank/DDBJ whole genome shotgun (WGS) entry which is preliminary data.</text>
</comment>
<organism evidence="1 2">
    <name type="scientific">Scutellospora calospora</name>
    <dbReference type="NCBI Taxonomy" id="85575"/>
    <lineage>
        <taxon>Eukaryota</taxon>
        <taxon>Fungi</taxon>
        <taxon>Fungi incertae sedis</taxon>
        <taxon>Mucoromycota</taxon>
        <taxon>Glomeromycotina</taxon>
        <taxon>Glomeromycetes</taxon>
        <taxon>Diversisporales</taxon>
        <taxon>Gigasporaceae</taxon>
        <taxon>Scutellospora</taxon>
    </lineage>
</organism>
<evidence type="ECO:0000313" key="2">
    <source>
        <dbReference type="Proteomes" id="UP000789860"/>
    </source>
</evidence>
<evidence type="ECO:0000313" key="1">
    <source>
        <dbReference type="EMBL" id="CAG8515779.1"/>
    </source>
</evidence>